<keyword evidence="2" id="KW-1185">Reference proteome</keyword>
<gene>
    <name evidence="1" type="ORF">I5776_12100</name>
</gene>
<organism evidence="1 2">
    <name type="scientific">Heyndrickxia vini</name>
    <dbReference type="NCBI Taxonomy" id="1476025"/>
    <lineage>
        <taxon>Bacteria</taxon>
        <taxon>Bacillati</taxon>
        <taxon>Bacillota</taxon>
        <taxon>Bacilli</taxon>
        <taxon>Bacillales</taxon>
        <taxon>Bacillaceae</taxon>
        <taxon>Heyndrickxia</taxon>
    </lineage>
</organism>
<dbReference type="RefSeq" id="WP_202776667.1">
    <property type="nucleotide sequence ID" value="NZ_CP065425.1"/>
</dbReference>
<dbReference type="PANTHER" id="PTHR41263">
    <property type="entry name" value="ASPARTYL-PHOSPHATE PHOSPHATASE YISI"/>
    <property type="match status" value="1"/>
</dbReference>
<sequence>MNERKSSVKNENLSKQIEKKRADLIEVVKKEGLASSLAIQYSQELDRLLNQYLRLSMQNRSAISS</sequence>
<reference evidence="1 2" key="1">
    <citation type="submission" date="2020-11" db="EMBL/GenBank/DDBJ databases">
        <title>Taxonomic evaluation of the Bacillus sporothermodurans group of bacteria based on whole genome sequences.</title>
        <authorList>
            <person name="Fiedler G."/>
            <person name="Herbstmann A.-D."/>
            <person name="Doll E."/>
            <person name="Wenning M."/>
            <person name="Brinks E."/>
            <person name="Kabisch J."/>
            <person name="Breitenwieser F."/>
            <person name="Lappann M."/>
            <person name="Boehnlein C."/>
            <person name="Franz C."/>
        </authorList>
    </citation>
    <scope>NUCLEOTIDE SEQUENCE [LARGE SCALE GENOMIC DNA]</scope>
    <source>
        <strain evidence="1 2">JCM 19841</strain>
    </source>
</reference>
<dbReference type="Proteomes" id="UP000595691">
    <property type="component" value="Chromosome"/>
</dbReference>
<dbReference type="SUPFAM" id="SSF140500">
    <property type="entry name" value="BAS1536-like"/>
    <property type="match status" value="1"/>
</dbReference>
<protein>
    <submittedName>
        <fullName evidence="1">Aspartyl-phosphate phosphatase Spo0E family protein</fullName>
    </submittedName>
</protein>
<name>A0ABX7DY37_9BACI</name>
<dbReference type="InterPro" id="IPR036638">
    <property type="entry name" value="HLH_DNA-bd_sf"/>
</dbReference>
<dbReference type="InterPro" id="IPR037208">
    <property type="entry name" value="Spo0E-like_sf"/>
</dbReference>
<dbReference type="EMBL" id="CP065425">
    <property type="protein sequence ID" value="QQZ07835.1"/>
    <property type="molecule type" value="Genomic_DNA"/>
</dbReference>
<evidence type="ECO:0000313" key="2">
    <source>
        <dbReference type="Proteomes" id="UP000595691"/>
    </source>
</evidence>
<dbReference type="Gene3D" id="4.10.280.10">
    <property type="entry name" value="Helix-loop-helix DNA-binding domain"/>
    <property type="match status" value="1"/>
</dbReference>
<accession>A0ABX7DY37</accession>
<evidence type="ECO:0000313" key="1">
    <source>
        <dbReference type="EMBL" id="QQZ07835.1"/>
    </source>
</evidence>
<dbReference type="InterPro" id="IPR018540">
    <property type="entry name" value="Spo0E-like"/>
</dbReference>
<dbReference type="PANTHER" id="PTHR41263:SF1">
    <property type="entry name" value="ASPARTYL-PHOSPHATE PHOSPHATASE YISI"/>
    <property type="match status" value="1"/>
</dbReference>
<dbReference type="InterPro" id="IPR053028">
    <property type="entry name" value="Spo0E-like_phosphatase"/>
</dbReference>
<dbReference type="Pfam" id="PF09388">
    <property type="entry name" value="SpoOE-like"/>
    <property type="match status" value="1"/>
</dbReference>
<proteinExistence type="predicted"/>